<dbReference type="Gene3D" id="1.10.10.60">
    <property type="entry name" value="Homeodomain-like"/>
    <property type="match status" value="1"/>
</dbReference>
<accession>A0A1N7FUY2</accession>
<reference evidence="6 7" key="1">
    <citation type="submission" date="2017-01" db="EMBL/GenBank/DDBJ databases">
        <authorList>
            <person name="Mah S.A."/>
            <person name="Swanson W.J."/>
            <person name="Moy G.W."/>
            <person name="Vacquier V.D."/>
        </authorList>
    </citation>
    <scope>NUCLEOTIDE SEQUENCE [LARGE SCALE GENOMIC DNA]</scope>
    <source>
        <strain evidence="6 7">CPCC 203464</strain>
    </source>
</reference>
<feature type="domain" description="HTH tetR-type" evidence="5">
    <location>
        <begin position="6"/>
        <end position="66"/>
    </location>
</feature>
<dbReference type="PRINTS" id="PR00455">
    <property type="entry name" value="HTHTETR"/>
</dbReference>
<dbReference type="AlphaFoldDB" id="A0A1N7FUY2"/>
<organism evidence="6 7">
    <name type="scientific">Williamsia sterculiae</name>
    <dbReference type="NCBI Taxonomy" id="1344003"/>
    <lineage>
        <taxon>Bacteria</taxon>
        <taxon>Bacillati</taxon>
        <taxon>Actinomycetota</taxon>
        <taxon>Actinomycetes</taxon>
        <taxon>Mycobacteriales</taxon>
        <taxon>Nocardiaceae</taxon>
        <taxon>Williamsia</taxon>
    </lineage>
</organism>
<dbReference type="RefSeq" id="WP_076479599.1">
    <property type="nucleotide sequence ID" value="NZ_FTNT01000006.1"/>
</dbReference>
<keyword evidence="2 4" id="KW-0238">DNA-binding</keyword>
<dbReference type="STRING" id="1344003.SAMN05445060_2302"/>
<dbReference type="Proteomes" id="UP000186218">
    <property type="component" value="Unassembled WGS sequence"/>
</dbReference>
<dbReference type="OrthoDB" id="3784817at2"/>
<evidence type="ECO:0000256" key="3">
    <source>
        <dbReference type="ARBA" id="ARBA00023163"/>
    </source>
</evidence>
<dbReference type="GO" id="GO:0003700">
    <property type="term" value="F:DNA-binding transcription factor activity"/>
    <property type="evidence" value="ECO:0007669"/>
    <property type="project" value="TreeGrafter"/>
</dbReference>
<dbReference type="InterPro" id="IPR009057">
    <property type="entry name" value="Homeodomain-like_sf"/>
</dbReference>
<dbReference type="Gene3D" id="1.10.357.10">
    <property type="entry name" value="Tetracycline Repressor, domain 2"/>
    <property type="match status" value="1"/>
</dbReference>
<dbReference type="GO" id="GO:0000976">
    <property type="term" value="F:transcription cis-regulatory region binding"/>
    <property type="evidence" value="ECO:0007669"/>
    <property type="project" value="TreeGrafter"/>
</dbReference>
<dbReference type="InterPro" id="IPR050109">
    <property type="entry name" value="HTH-type_TetR-like_transc_reg"/>
</dbReference>
<name>A0A1N7FUY2_9NOCA</name>
<evidence type="ECO:0000256" key="4">
    <source>
        <dbReference type="PROSITE-ProRule" id="PRU00335"/>
    </source>
</evidence>
<protein>
    <submittedName>
        <fullName evidence="6">Transcriptional regulator, TetR family</fullName>
    </submittedName>
</protein>
<gene>
    <name evidence="6" type="ORF">SAMN05445060_2302</name>
</gene>
<sequence>MTPTTGTSRDRILTAAAALLDEGGQAAITTRGVAERAGVQAPTIYRLFGDKEGLLDAIAEHVMAAFAAEKAAAVTADAPADPIEDLRRGWDMTIGFGVSNPALFALLADPTRGRDSPAAQEGIRLLAQRVHRVALAGRLRVGEGEAVEIIHAAGTGAISTIIARSEGNRDLRLADAMFAATLDQILTRADEPAGVTSDPDRSHAIALRARVENVTALSPGERALFAEWLDRIIGAEASQRTC</sequence>
<dbReference type="PANTHER" id="PTHR30055:SF234">
    <property type="entry name" value="HTH-TYPE TRANSCRIPTIONAL REGULATOR BETI"/>
    <property type="match status" value="1"/>
</dbReference>
<feature type="DNA-binding region" description="H-T-H motif" evidence="4">
    <location>
        <begin position="29"/>
        <end position="48"/>
    </location>
</feature>
<dbReference type="InterPro" id="IPR001647">
    <property type="entry name" value="HTH_TetR"/>
</dbReference>
<keyword evidence="1" id="KW-0805">Transcription regulation</keyword>
<keyword evidence="3" id="KW-0804">Transcription</keyword>
<dbReference type="PROSITE" id="PS50977">
    <property type="entry name" value="HTH_TETR_2"/>
    <property type="match status" value="1"/>
</dbReference>
<proteinExistence type="predicted"/>
<evidence type="ECO:0000256" key="1">
    <source>
        <dbReference type="ARBA" id="ARBA00023015"/>
    </source>
</evidence>
<evidence type="ECO:0000313" key="7">
    <source>
        <dbReference type="Proteomes" id="UP000186218"/>
    </source>
</evidence>
<evidence type="ECO:0000259" key="5">
    <source>
        <dbReference type="PROSITE" id="PS50977"/>
    </source>
</evidence>
<dbReference type="SUPFAM" id="SSF46689">
    <property type="entry name" value="Homeodomain-like"/>
    <property type="match status" value="1"/>
</dbReference>
<evidence type="ECO:0000256" key="2">
    <source>
        <dbReference type="ARBA" id="ARBA00023125"/>
    </source>
</evidence>
<evidence type="ECO:0000313" key="6">
    <source>
        <dbReference type="EMBL" id="SIS04066.1"/>
    </source>
</evidence>
<dbReference type="Pfam" id="PF00440">
    <property type="entry name" value="TetR_N"/>
    <property type="match status" value="1"/>
</dbReference>
<dbReference type="PANTHER" id="PTHR30055">
    <property type="entry name" value="HTH-TYPE TRANSCRIPTIONAL REGULATOR RUTR"/>
    <property type="match status" value="1"/>
</dbReference>
<dbReference type="EMBL" id="FTNT01000006">
    <property type="protein sequence ID" value="SIS04066.1"/>
    <property type="molecule type" value="Genomic_DNA"/>
</dbReference>
<keyword evidence="7" id="KW-1185">Reference proteome</keyword>